<evidence type="ECO:0000313" key="11">
    <source>
        <dbReference type="Proteomes" id="UP000887561"/>
    </source>
</evidence>
<keyword evidence="6" id="KW-0238">DNA-binding</keyword>
<keyword evidence="7" id="KW-0804">Transcription</keyword>
<feature type="compositionally biased region" description="Basic residues" evidence="9">
    <location>
        <begin position="48"/>
        <end position="58"/>
    </location>
</feature>
<sequence length="434" mass="49732">MSLTNYINETVNEVMENESLQNLEDLNDFEEYNEENGNKMGEGDKNKNLKNRKRSAKARRNINPAPTECCICERIASGYLFYGVNCCDGIDLFGNINVCKSCRFDKCILMGMYIQTTKGRQPEKVLEIQTMIQNKRRELASKGKYVQGKSNNCAVEEVNFVDLQKSIIAAQNKQFLDYLLTVEQNACRTRASGIDECHYNSSFNSLASLLTRKENLIAMKHMIGLHKYPKSGRDPIEGHRVFSNRPKPMTDGMLITIILIKTITIPIASLNIRYYCSTILSETVIWPNGFPIKNIYNANIYKEDMTISRLIKKTFDDSMIPFNRLQLSKEEFVILRAILSSHFVSCDLSRYGRQLLLTEAEKYSDMLMKMLQNHYGPLPGAKRYAELLHLIEFCFNCANNHSLFLNYVAYVTDQDCFHNSMPEALVDICLGCKT</sequence>
<evidence type="ECO:0000256" key="6">
    <source>
        <dbReference type="ARBA" id="ARBA00023125"/>
    </source>
</evidence>
<evidence type="ECO:0000259" key="10">
    <source>
        <dbReference type="SMART" id="SM00399"/>
    </source>
</evidence>
<evidence type="ECO:0000256" key="8">
    <source>
        <dbReference type="ARBA" id="ARBA00023170"/>
    </source>
</evidence>
<feature type="domain" description="Nuclear receptor" evidence="10">
    <location>
        <begin position="66"/>
        <end position="115"/>
    </location>
</feature>
<evidence type="ECO:0000256" key="3">
    <source>
        <dbReference type="ARBA" id="ARBA00022771"/>
    </source>
</evidence>
<dbReference type="Pfam" id="PF00104">
    <property type="entry name" value="Hormone_recep"/>
    <property type="match status" value="1"/>
</dbReference>
<reference evidence="12" key="1">
    <citation type="submission" date="2022-11" db="UniProtKB">
        <authorList>
            <consortium name="WormBaseParasite"/>
        </authorList>
    </citation>
    <scope>IDENTIFICATION</scope>
</reference>
<feature type="region of interest" description="Disordered" evidence="9">
    <location>
        <begin position="33"/>
        <end position="58"/>
    </location>
</feature>
<dbReference type="Gene3D" id="1.10.565.10">
    <property type="entry name" value="Retinoid X Receptor"/>
    <property type="match status" value="1"/>
</dbReference>
<evidence type="ECO:0000256" key="7">
    <source>
        <dbReference type="ARBA" id="ARBA00023163"/>
    </source>
</evidence>
<dbReference type="InterPro" id="IPR050274">
    <property type="entry name" value="Nuclear_hormone_rcpt_NR2"/>
</dbReference>
<evidence type="ECO:0000256" key="5">
    <source>
        <dbReference type="ARBA" id="ARBA00023015"/>
    </source>
</evidence>
<evidence type="ECO:0000256" key="1">
    <source>
        <dbReference type="ARBA" id="ARBA00005993"/>
    </source>
</evidence>
<dbReference type="Proteomes" id="UP000887561">
    <property type="component" value="Unplaced"/>
</dbReference>
<organism evidence="11 12">
    <name type="scientific">Meloidogyne javanica</name>
    <name type="common">Root-knot nematode worm</name>
    <dbReference type="NCBI Taxonomy" id="6303"/>
    <lineage>
        <taxon>Eukaryota</taxon>
        <taxon>Metazoa</taxon>
        <taxon>Ecdysozoa</taxon>
        <taxon>Nematoda</taxon>
        <taxon>Chromadorea</taxon>
        <taxon>Rhabditida</taxon>
        <taxon>Tylenchina</taxon>
        <taxon>Tylenchomorpha</taxon>
        <taxon>Tylenchoidea</taxon>
        <taxon>Meloidogynidae</taxon>
        <taxon>Meloidogyninae</taxon>
        <taxon>Meloidogyne</taxon>
        <taxon>Meloidogyne incognita group</taxon>
    </lineage>
</organism>
<keyword evidence="3" id="KW-0863">Zinc-finger</keyword>
<evidence type="ECO:0000256" key="4">
    <source>
        <dbReference type="ARBA" id="ARBA00022833"/>
    </source>
</evidence>
<dbReference type="InterPro" id="IPR035500">
    <property type="entry name" value="NHR-like_dom_sf"/>
</dbReference>
<dbReference type="GO" id="GO:0008270">
    <property type="term" value="F:zinc ion binding"/>
    <property type="evidence" value="ECO:0007669"/>
    <property type="project" value="UniProtKB-KW"/>
</dbReference>
<dbReference type="GO" id="GO:0043565">
    <property type="term" value="F:sequence-specific DNA binding"/>
    <property type="evidence" value="ECO:0007669"/>
    <property type="project" value="InterPro"/>
</dbReference>
<accession>A0A915LX19</accession>
<protein>
    <submittedName>
        <fullName evidence="12">Nuclear receptor domain-containing protein</fullName>
    </submittedName>
</protein>
<evidence type="ECO:0000256" key="2">
    <source>
        <dbReference type="ARBA" id="ARBA00022723"/>
    </source>
</evidence>
<dbReference type="SMART" id="SM00399">
    <property type="entry name" value="ZnF_C4"/>
    <property type="match status" value="1"/>
</dbReference>
<dbReference type="AlphaFoldDB" id="A0A915LX19"/>
<dbReference type="InterPro" id="IPR000536">
    <property type="entry name" value="Nucl_hrmn_rcpt_lig-bd"/>
</dbReference>
<dbReference type="PANTHER" id="PTHR24083">
    <property type="entry name" value="NUCLEAR HORMONE RECEPTOR"/>
    <property type="match status" value="1"/>
</dbReference>
<dbReference type="InterPro" id="IPR001628">
    <property type="entry name" value="Znf_hrmn_rcpt"/>
</dbReference>
<keyword evidence="8" id="KW-0675">Receptor</keyword>
<dbReference type="SUPFAM" id="SSF48508">
    <property type="entry name" value="Nuclear receptor ligand-binding domain"/>
    <property type="match status" value="1"/>
</dbReference>
<keyword evidence="2" id="KW-0479">Metal-binding</keyword>
<evidence type="ECO:0000256" key="9">
    <source>
        <dbReference type="SAM" id="MobiDB-lite"/>
    </source>
</evidence>
<dbReference type="SUPFAM" id="SSF57716">
    <property type="entry name" value="Glucocorticoid receptor-like (DNA-binding domain)"/>
    <property type="match status" value="1"/>
</dbReference>
<proteinExistence type="inferred from homology"/>
<comment type="similarity">
    <text evidence="1">Belongs to the nuclear hormone receptor family.</text>
</comment>
<dbReference type="GO" id="GO:0003700">
    <property type="term" value="F:DNA-binding transcription factor activity"/>
    <property type="evidence" value="ECO:0007669"/>
    <property type="project" value="InterPro"/>
</dbReference>
<dbReference type="WBParaSite" id="scaffold2155_cov181.g4343">
    <property type="protein sequence ID" value="scaffold2155_cov181.g4343"/>
    <property type="gene ID" value="scaffold2155_cov181.g4343"/>
</dbReference>
<keyword evidence="5" id="KW-0805">Transcription regulation</keyword>
<evidence type="ECO:0000313" key="12">
    <source>
        <dbReference type="WBParaSite" id="scaffold2155_cov181.g4343"/>
    </source>
</evidence>
<name>A0A915LX19_MELJA</name>
<keyword evidence="11" id="KW-1185">Reference proteome</keyword>
<keyword evidence="4" id="KW-0862">Zinc</keyword>